<gene>
    <name evidence="5" type="primary">rimM</name>
    <name evidence="8" type="ordered locus">Trebr_0904</name>
</gene>
<dbReference type="InterPro" id="IPR011033">
    <property type="entry name" value="PRC_barrel-like_sf"/>
</dbReference>
<dbReference type="InterPro" id="IPR056792">
    <property type="entry name" value="PRC_RimM"/>
</dbReference>
<dbReference type="Pfam" id="PF24986">
    <property type="entry name" value="PRC_RimM"/>
    <property type="match status" value="1"/>
</dbReference>
<proteinExistence type="inferred from homology"/>
<dbReference type="NCBIfam" id="TIGR02273">
    <property type="entry name" value="16S_RimM"/>
    <property type="match status" value="1"/>
</dbReference>
<dbReference type="AlphaFoldDB" id="F4LJ83"/>
<accession>F4LJ83</accession>
<keyword evidence="9" id="KW-1185">Reference proteome</keyword>
<dbReference type="Pfam" id="PF01782">
    <property type="entry name" value="RimM"/>
    <property type="match status" value="1"/>
</dbReference>
<comment type="domain">
    <text evidence="5">The PRC barrel domain binds ribosomal protein uS19.</text>
</comment>
<comment type="similarity">
    <text evidence="5">Belongs to the RimM family.</text>
</comment>
<evidence type="ECO:0000313" key="8">
    <source>
        <dbReference type="EMBL" id="AEE16340.1"/>
    </source>
</evidence>
<keyword evidence="2 5" id="KW-0690">Ribosome biogenesis</keyword>
<comment type="function">
    <text evidence="5">An accessory protein needed during the final step in the assembly of 30S ribosomal subunit, possibly for assembly of the head region. Essential for efficient processing of 16S rRNA. May be needed both before and after RbfA during the maturation of 16S rRNA. It has affinity for free ribosomal 30S subunits but not for 70S ribosomes.</text>
</comment>
<organism evidence="8 9">
    <name type="scientific">Treponema brennaborense (strain DSM 12168 / CIP 105900 / DD5/3)</name>
    <dbReference type="NCBI Taxonomy" id="906968"/>
    <lineage>
        <taxon>Bacteria</taxon>
        <taxon>Pseudomonadati</taxon>
        <taxon>Spirochaetota</taxon>
        <taxon>Spirochaetia</taxon>
        <taxon>Spirochaetales</taxon>
        <taxon>Treponemataceae</taxon>
        <taxon>Treponema</taxon>
    </lineage>
</organism>
<dbReference type="GO" id="GO:0042274">
    <property type="term" value="P:ribosomal small subunit biogenesis"/>
    <property type="evidence" value="ECO:0007669"/>
    <property type="project" value="UniProtKB-UniRule"/>
</dbReference>
<keyword evidence="1 5" id="KW-0963">Cytoplasm</keyword>
<evidence type="ECO:0000256" key="2">
    <source>
        <dbReference type="ARBA" id="ARBA00022517"/>
    </source>
</evidence>
<comment type="subcellular location">
    <subcellularLocation>
        <location evidence="5">Cytoplasm</location>
    </subcellularLocation>
</comment>
<keyword evidence="3 5" id="KW-0698">rRNA processing</keyword>
<dbReference type="GO" id="GO:0043022">
    <property type="term" value="F:ribosome binding"/>
    <property type="evidence" value="ECO:0007669"/>
    <property type="project" value="InterPro"/>
</dbReference>
<dbReference type="GO" id="GO:0005840">
    <property type="term" value="C:ribosome"/>
    <property type="evidence" value="ECO:0007669"/>
    <property type="project" value="InterPro"/>
</dbReference>
<evidence type="ECO:0000256" key="5">
    <source>
        <dbReference type="HAMAP-Rule" id="MF_00014"/>
    </source>
</evidence>
<dbReference type="InterPro" id="IPR036976">
    <property type="entry name" value="RimM_N_sf"/>
</dbReference>
<dbReference type="InterPro" id="IPR009000">
    <property type="entry name" value="Transl_B-barrel_sf"/>
</dbReference>
<dbReference type="GO" id="GO:0005737">
    <property type="term" value="C:cytoplasm"/>
    <property type="evidence" value="ECO:0007669"/>
    <property type="project" value="UniProtKB-SubCell"/>
</dbReference>
<dbReference type="InterPro" id="IPR011961">
    <property type="entry name" value="RimM"/>
</dbReference>
<dbReference type="GO" id="GO:0006364">
    <property type="term" value="P:rRNA processing"/>
    <property type="evidence" value="ECO:0007669"/>
    <property type="project" value="UniProtKB-UniRule"/>
</dbReference>
<protein>
    <recommendedName>
        <fullName evidence="5">Ribosome maturation factor RimM</fullName>
    </recommendedName>
</protein>
<dbReference type="Proteomes" id="UP000006546">
    <property type="component" value="Chromosome"/>
</dbReference>
<comment type="subunit">
    <text evidence="5">Binds ribosomal protein uS19.</text>
</comment>
<dbReference type="HAMAP" id="MF_00014">
    <property type="entry name" value="Ribosome_mat_RimM"/>
    <property type="match status" value="1"/>
</dbReference>
<reference evidence="9" key="1">
    <citation type="submission" date="2011-04" db="EMBL/GenBank/DDBJ databases">
        <title>The complete genome of Treponema brennaborense DSM 12168.</title>
        <authorList>
            <person name="Lucas S."/>
            <person name="Han J."/>
            <person name="Lapidus A."/>
            <person name="Bruce D."/>
            <person name="Goodwin L."/>
            <person name="Pitluck S."/>
            <person name="Peters L."/>
            <person name="Kyrpides N."/>
            <person name="Mavromatis K."/>
            <person name="Ivanova N."/>
            <person name="Mikhailova N."/>
            <person name="Pagani I."/>
            <person name="Teshima H."/>
            <person name="Detter J.C."/>
            <person name="Tapia R."/>
            <person name="Han C."/>
            <person name="Land M."/>
            <person name="Hauser L."/>
            <person name="Markowitz V."/>
            <person name="Cheng J.-F."/>
            <person name="Hugenholtz P."/>
            <person name="Woyke T."/>
            <person name="Wu D."/>
            <person name="Gronow S."/>
            <person name="Wellnitz S."/>
            <person name="Brambilla E."/>
            <person name="Klenk H.-P."/>
            <person name="Eisen J.A."/>
        </authorList>
    </citation>
    <scope>NUCLEOTIDE SEQUENCE [LARGE SCALE GENOMIC DNA]</scope>
    <source>
        <strain evidence="9">DSM 12168 / CIP 105900 / DD5/3</strain>
    </source>
</reference>
<evidence type="ECO:0000259" key="6">
    <source>
        <dbReference type="Pfam" id="PF01782"/>
    </source>
</evidence>
<feature type="domain" description="Ribosome maturation factor RimM PRC barrel" evidence="7">
    <location>
        <begin position="100"/>
        <end position="190"/>
    </location>
</feature>
<dbReference type="Gene3D" id="2.40.30.60">
    <property type="entry name" value="RimM"/>
    <property type="match status" value="1"/>
</dbReference>
<evidence type="ECO:0000256" key="3">
    <source>
        <dbReference type="ARBA" id="ARBA00022552"/>
    </source>
</evidence>
<feature type="domain" description="RimM N-terminal" evidence="6">
    <location>
        <begin position="5"/>
        <end position="86"/>
    </location>
</feature>
<dbReference type="EMBL" id="CP002696">
    <property type="protein sequence ID" value="AEE16340.1"/>
    <property type="molecule type" value="Genomic_DNA"/>
</dbReference>
<dbReference type="KEGG" id="tbe:Trebr_0904"/>
<evidence type="ECO:0000313" key="9">
    <source>
        <dbReference type="Proteomes" id="UP000006546"/>
    </source>
</evidence>
<evidence type="ECO:0000256" key="4">
    <source>
        <dbReference type="ARBA" id="ARBA00023186"/>
    </source>
</evidence>
<dbReference type="PANTHER" id="PTHR33692:SF1">
    <property type="entry name" value="RIBOSOME MATURATION FACTOR RIMM"/>
    <property type="match status" value="1"/>
</dbReference>
<name>F4LJ83_TREBD</name>
<dbReference type="SUPFAM" id="SSF50346">
    <property type="entry name" value="PRC-barrel domain"/>
    <property type="match status" value="1"/>
</dbReference>
<evidence type="ECO:0000259" key="7">
    <source>
        <dbReference type="Pfam" id="PF24986"/>
    </source>
</evidence>
<sequence length="195" mass="20924">MEHFVVGIIRGAHGLSGNLKVVSTSGEYGHFAGMKEVTVRKGDVQKSCKIEFAEEGTGVLYLKCAGIDTAEDAKRYTGWEIIVPRESACPCAPDEYYIEDLKGCALVYCTGSAQDGLAAGSAPTEVGTITDVLEGGAGDLLEVALAESCELLAPDVRQMAGGDPRTVLVPFKREFIGTVDIERKLVQLMHLWILE</sequence>
<dbReference type="OrthoDB" id="9810331at2"/>
<dbReference type="STRING" id="906968.Trebr_0904"/>
<dbReference type="InterPro" id="IPR002676">
    <property type="entry name" value="RimM_N"/>
</dbReference>
<dbReference type="SUPFAM" id="SSF50447">
    <property type="entry name" value="Translation proteins"/>
    <property type="match status" value="1"/>
</dbReference>
<dbReference type="HOGENOM" id="CLU_077636_3_1_12"/>
<dbReference type="eggNOG" id="COG0806">
    <property type="taxonomic scope" value="Bacteria"/>
</dbReference>
<dbReference type="Gene3D" id="2.30.30.240">
    <property type="entry name" value="PRC-barrel domain"/>
    <property type="match status" value="1"/>
</dbReference>
<dbReference type="PANTHER" id="PTHR33692">
    <property type="entry name" value="RIBOSOME MATURATION FACTOR RIMM"/>
    <property type="match status" value="1"/>
</dbReference>
<keyword evidence="4 5" id="KW-0143">Chaperone</keyword>
<evidence type="ECO:0000256" key="1">
    <source>
        <dbReference type="ARBA" id="ARBA00022490"/>
    </source>
</evidence>
<dbReference type="RefSeq" id="WP_013758059.1">
    <property type="nucleotide sequence ID" value="NC_015500.1"/>
</dbReference>